<dbReference type="EMBL" id="FPCK01000001">
    <property type="protein sequence ID" value="SFV31401.1"/>
    <property type="molecule type" value="Genomic_DNA"/>
</dbReference>
<reference evidence="1 2" key="1">
    <citation type="submission" date="2016-10" db="EMBL/GenBank/DDBJ databases">
        <authorList>
            <person name="de Groot N.N."/>
        </authorList>
    </citation>
    <scope>NUCLEOTIDE SEQUENCE [LARGE SCALE GENOMIC DNA]</scope>
    <source>
        <strain evidence="1 2">IPL20</strain>
    </source>
</reference>
<sequence length="49" mass="5721">MLENLGLTTHLKSEAMYGEWYNSAGKRHRWLLQNSRAIFDLDKDVHSTS</sequence>
<name>A0A1I7N9U1_9HYPH</name>
<gene>
    <name evidence="1" type="ORF">SAMN05216456_1329</name>
</gene>
<organism evidence="1 2">
    <name type="scientific">Devosia crocina</name>
    <dbReference type="NCBI Taxonomy" id="429728"/>
    <lineage>
        <taxon>Bacteria</taxon>
        <taxon>Pseudomonadati</taxon>
        <taxon>Pseudomonadota</taxon>
        <taxon>Alphaproteobacteria</taxon>
        <taxon>Hyphomicrobiales</taxon>
        <taxon>Devosiaceae</taxon>
        <taxon>Devosia</taxon>
    </lineage>
</organism>
<dbReference type="AlphaFoldDB" id="A0A1I7N9U1"/>
<evidence type="ECO:0000313" key="2">
    <source>
        <dbReference type="Proteomes" id="UP000199074"/>
    </source>
</evidence>
<evidence type="ECO:0000313" key="1">
    <source>
        <dbReference type="EMBL" id="SFV31401.1"/>
    </source>
</evidence>
<proteinExistence type="predicted"/>
<keyword evidence="2" id="KW-1185">Reference proteome</keyword>
<accession>A0A1I7N9U1</accession>
<dbReference type="STRING" id="429728.SAMN05216456_1329"/>
<protein>
    <submittedName>
        <fullName evidence="1">Uncharacterized protein</fullName>
    </submittedName>
</protein>
<dbReference type="Proteomes" id="UP000199074">
    <property type="component" value="Unassembled WGS sequence"/>
</dbReference>